<dbReference type="GO" id="GO:0005634">
    <property type="term" value="C:nucleus"/>
    <property type="evidence" value="ECO:0007669"/>
    <property type="project" value="UniProtKB-ARBA"/>
</dbReference>
<keyword evidence="1" id="KW-0479">Metal-binding</keyword>
<dbReference type="SMART" id="SM00249">
    <property type="entry name" value="PHD"/>
    <property type="match status" value="4"/>
</dbReference>
<feature type="region of interest" description="Disordered" evidence="5">
    <location>
        <begin position="514"/>
        <end position="568"/>
    </location>
</feature>
<evidence type="ECO:0000256" key="2">
    <source>
        <dbReference type="ARBA" id="ARBA00022771"/>
    </source>
</evidence>
<evidence type="ECO:0000256" key="4">
    <source>
        <dbReference type="PROSITE-ProRule" id="PRU00146"/>
    </source>
</evidence>
<dbReference type="InterPro" id="IPR011011">
    <property type="entry name" value="Znf_FYVE_PHD"/>
</dbReference>
<accession>A0ABC8RB74</accession>
<dbReference type="InterPro" id="IPR001965">
    <property type="entry name" value="Znf_PHD"/>
</dbReference>
<sequence length="1312" mass="145671">MPEGGWWTWPVETMTGGRCQQRRNMTVAMGCGVQEKPCPISRVSSKSPTKTPSNLEKITPITIDFYIQAKKALSKRSPFDSEDVQVSTVLSLPSGLASWLSKYSDGRKLQKKSHSGSEKKGSTPNGSEKVRGSNIWVETEEYFRELTVDDIEKLCEVSKIGFSGTEKCFRIPSRGNESSVRDYTCNGHIADNPSGVSGHGVELDSRVGVKGEAEEESEQFMEVDTVGANELVQQDKGSSLPQSSVPCSGFEWLLGSRSKIYLASERPNKRRKLLGGHAGLDKLLVACPVTGSSSLCHYCSLGDMGDQLNRIIVCNSCGVAVHWRCYGVHDDVDGSWLCCWCKRRKEVLASDRPCLLCPNQGGALKPVRKRGFGSENGGSVEFAHLFCCQWMPEVYVEDTRTMEPIVNLEGMKETRKKLICYLCKVKWGACVRCCDGACRTSFHPLCAREARHRMEIWGKFGYGDVELGAFCSKHSDAQNNCSTQQVGELSAANGFDSCMSEQRLTVSTVNKPPKLRIGRRRGDTNAVHGETTENDLDKLGRSILPEDGLSDTSSNSKLGREYSDAQEPGSMDMLVRDRSEDVNISETLNFMLILKKLIDRRKVNMKDVASEIGVSPGSLASVLTEECMAPDLHCKVVDWLINHAYIGSSFKNLKFKIKSTITCKAEIGFAHDSEAVAVSESDIPDVVSVKSVPPRRRTKGNIRILNDEKVTCSSKEIISNDGLVIDEAHSGHFFREDLAYPSKDFVADFTEKMSVEAVGVPNSLPINSLMSEGDLAKHINPCFSEGGQADNDAISEQSAIVNSEHRNLSCSVAMNPIPNFIKSAASSSFYVHPLIQYKLMQMQKRVLSKNTNQEYDGSRDRESLDNPSSVGICGHHQHSTSTDLSSKVDVVDLEPLVKARNMDILGRSPLDEVEGELIFCQHRLLCNAVARKSFSDDLICKVVKSLPQETDVEGNRKWDAVLVNQYLCELREAKKQGRKERRHKEAQAVLAAATAAAAASSRISSFRKDSIDESAHQKNPLKGTISNGRAGLYSQHMPQAKETLPRLAVSRASLEKNSYLDCSKGHPRTCDICRWSETILNPILVCSGCKVAVHLDCYRIVKDSTGPWYCEFCEDILSSKSSGAPALNSWEKPYFVAECSLCGGTAGAFRKSTDRQWIHAFCAEWVLESTFRRGQVNSIEGMEKVSKGCDVCHVCHRKQGVCIKCNYGHCQNTFHPSCARSAGFYMNAKTSVGKLKHKAYCEKHSLEQRTKAENQRHGGEELKSLKQVRVELERLRLLCERIIKREKLKVTFHSVSMEFLSRRFPNICKLWC</sequence>
<dbReference type="PANTHER" id="PTHR13793">
    <property type="entry name" value="PHD FINGER PROTEINS"/>
    <property type="match status" value="1"/>
</dbReference>
<dbReference type="PROSITE" id="PS50016">
    <property type="entry name" value="ZF_PHD_2"/>
    <property type="match status" value="2"/>
</dbReference>
<dbReference type="GO" id="GO:0008270">
    <property type="term" value="F:zinc ion binding"/>
    <property type="evidence" value="ECO:0007669"/>
    <property type="project" value="UniProtKB-KW"/>
</dbReference>
<dbReference type="SUPFAM" id="SSF57903">
    <property type="entry name" value="FYVE/PHD zinc finger"/>
    <property type="match status" value="2"/>
</dbReference>
<dbReference type="InterPro" id="IPR034732">
    <property type="entry name" value="EPHD"/>
</dbReference>
<feature type="domain" description="PHD-type" evidence="6">
    <location>
        <begin position="293"/>
        <end position="344"/>
    </location>
</feature>
<dbReference type="InterPro" id="IPR019786">
    <property type="entry name" value="Zinc_finger_PHD-type_CS"/>
</dbReference>
<evidence type="ECO:0000256" key="1">
    <source>
        <dbReference type="ARBA" id="ARBA00022723"/>
    </source>
</evidence>
<evidence type="ECO:0008006" key="10">
    <source>
        <dbReference type="Google" id="ProtNLM"/>
    </source>
</evidence>
<feature type="domain" description="PHD-type" evidence="6">
    <location>
        <begin position="1067"/>
        <end position="1116"/>
    </location>
</feature>
<keyword evidence="2 4" id="KW-0863">Zinc-finger</keyword>
<feature type="region of interest" description="Disordered" evidence="5">
    <location>
        <begin position="850"/>
        <end position="878"/>
    </location>
</feature>
<dbReference type="Proteomes" id="UP001642360">
    <property type="component" value="Unassembled WGS sequence"/>
</dbReference>
<dbReference type="PROSITE" id="PS01359">
    <property type="entry name" value="ZF_PHD_1"/>
    <property type="match status" value="2"/>
</dbReference>
<dbReference type="PANTHER" id="PTHR13793:SF107">
    <property type="entry name" value="BROMODOMAIN-CONTAINING PROTEIN HOMOLOG"/>
    <property type="match status" value="1"/>
</dbReference>
<dbReference type="PROSITE" id="PS51805">
    <property type="entry name" value="EPHD"/>
    <property type="match status" value="2"/>
</dbReference>
<feature type="domain" description="PHD-type" evidence="7">
    <location>
        <begin position="1136"/>
        <end position="1245"/>
    </location>
</feature>
<feature type="region of interest" description="Disordered" evidence="5">
    <location>
        <begin position="108"/>
        <end position="131"/>
    </location>
</feature>
<dbReference type="Gene3D" id="3.30.40.10">
    <property type="entry name" value="Zinc/RING finger domain, C3HC4 (zinc finger)"/>
    <property type="match status" value="4"/>
</dbReference>
<evidence type="ECO:0000259" key="7">
    <source>
        <dbReference type="PROSITE" id="PS51805"/>
    </source>
</evidence>
<evidence type="ECO:0000313" key="8">
    <source>
        <dbReference type="EMBL" id="CAK9142199.1"/>
    </source>
</evidence>
<dbReference type="InterPro" id="IPR019787">
    <property type="entry name" value="Znf_PHD-finger"/>
</dbReference>
<dbReference type="Pfam" id="PF13831">
    <property type="entry name" value="PHD_2"/>
    <property type="match status" value="2"/>
</dbReference>
<dbReference type="CDD" id="cd15571">
    <property type="entry name" value="ePHD"/>
    <property type="match status" value="1"/>
</dbReference>
<evidence type="ECO:0000313" key="9">
    <source>
        <dbReference type="Proteomes" id="UP001642360"/>
    </source>
</evidence>
<dbReference type="Pfam" id="PF13832">
    <property type="entry name" value="zf-HC5HC2H_2"/>
    <property type="match status" value="2"/>
</dbReference>
<keyword evidence="9" id="KW-1185">Reference proteome</keyword>
<keyword evidence="3" id="KW-0862">Zinc</keyword>
<feature type="domain" description="PHD-type" evidence="7">
    <location>
        <begin position="351"/>
        <end position="475"/>
    </location>
</feature>
<protein>
    <recommendedName>
        <fullName evidence="10">PHD finger family protein</fullName>
    </recommendedName>
</protein>
<dbReference type="EMBL" id="CAUOFW020001204">
    <property type="protein sequence ID" value="CAK9142199.1"/>
    <property type="molecule type" value="Genomic_DNA"/>
</dbReference>
<evidence type="ECO:0000256" key="3">
    <source>
        <dbReference type="ARBA" id="ARBA00022833"/>
    </source>
</evidence>
<reference evidence="8 9" key="1">
    <citation type="submission" date="2024-02" db="EMBL/GenBank/DDBJ databases">
        <authorList>
            <person name="Vignale AGUSTIN F."/>
            <person name="Sosa J E."/>
            <person name="Modenutti C."/>
        </authorList>
    </citation>
    <scope>NUCLEOTIDE SEQUENCE [LARGE SCALE GENOMIC DNA]</scope>
</reference>
<comment type="caution">
    <text evidence="8">The sequence shown here is derived from an EMBL/GenBank/DDBJ whole genome shotgun (WGS) entry which is preliminary data.</text>
</comment>
<gene>
    <name evidence="8" type="ORF">ILEXP_LOCUS9854</name>
</gene>
<evidence type="ECO:0000259" key="6">
    <source>
        <dbReference type="PROSITE" id="PS50016"/>
    </source>
</evidence>
<organism evidence="8 9">
    <name type="scientific">Ilex paraguariensis</name>
    <name type="common">yerba mate</name>
    <dbReference type="NCBI Taxonomy" id="185542"/>
    <lineage>
        <taxon>Eukaryota</taxon>
        <taxon>Viridiplantae</taxon>
        <taxon>Streptophyta</taxon>
        <taxon>Embryophyta</taxon>
        <taxon>Tracheophyta</taxon>
        <taxon>Spermatophyta</taxon>
        <taxon>Magnoliopsida</taxon>
        <taxon>eudicotyledons</taxon>
        <taxon>Gunneridae</taxon>
        <taxon>Pentapetalae</taxon>
        <taxon>asterids</taxon>
        <taxon>campanulids</taxon>
        <taxon>Aquifoliales</taxon>
        <taxon>Aquifoliaceae</taxon>
        <taxon>Ilex</taxon>
    </lineage>
</organism>
<name>A0ABC8RB74_9AQUA</name>
<proteinExistence type="predicted"/>
<evidence type="ECO:0000256" key="5">
    <source>
        <dbReference type="SAM" id="MobiDB-lite"/>
    </source>
</evidence>
<dbReference type="InterPro" id="IPR050701">
    <property type="entry name" value="Histone_Mod_Regulator"/>
</dbReference>
<dbReference type="InterPro" id="IPR013083">
    <property type="entry name" value="Znf_RING/FYVE/PHD"/>
</dbReference>